<keyword evidence="2" id="KW-0805">Transcription regulation</keyword>
<organism evidence="6 7">
    <name type="scientific">Brevibacillus centrosporus</name>
    <dbReference type="NCBI Taxonomy" id="54910"/>
    <lineage>
        <taxon>Bacteria</taxon>
        <taxon>Bacillati</taxon>
        <taxon>Bacillota</taxon>
        <taxon>Bacilli</taxon>
        <taxon>Bacillales</taxon>
        <taxon>Paenibacillaceae</taxon>
        <taxon>Brevibacillus</taxon>
    </lineage>
</organism>
<name>A0A1I3RHG5_9BACL</name>
<dbReference type="Pfam" id="PF03466">
    <property type="entry name" value="LysR_substrate"/>
    <property type="match status" value="1"/>
</dbReference>
<evidence type="ECO:0000256" key="1">
    <source>
        <dbReference type="ARBA" id="ARBA00009437"/>
    </source>
</evidence>
<keyword evidence="4" id="KW-0804">Transcription</keyword>
<dbReference type="InterPro" id="IPR005119">
    <property type="entry name" value="LysR_subst-bd"/>
</dbReference>
<evidence type="ECO:0000313" key="7">
    <source>
        <dbReference type="Proteomes" id="UP000198915"/>
    </source>
</evidence>
<evidence type="ECO:0000256" key="3">
    <source>
        <dbReference type="ARBA" id="ARBA00023125"/>
    </source>
</evidence>
<dbReference type="Proteomes" id="UP000198915">
    <property type="component" value="Unassembled WGS sequence"/>
</dbReference>
<protein>
    <submittedName>
        <fullName evidence="6">LysR substrate binding domain-containing protein</fullName>
    </submittedName>
</protein>
<evidence type="ECO:0000256" key="4">
    <source>
        <dbReference type="ARBA" id="ARBA00023163"/>
    </source>
</evidence>
<evidence type="ECO:0000256" key="2">
    <source>
        <dbReference type="ARBA" id="ARBA00023015"/>
    </source>
</evidence>
<dbReference type="STRING" id="1884381.SAMN05518846_103430"/>
<keyword evidence="3" id="KW-0238">DNA-binding</keyword>
<evidence type="ECO:0000259" key="5">
    <source>
        <dbReference type="Pfam" id="PF03466"/>
    </source>
</evidence>
<keyword evidence="7" id="KW-1185">Reference proteome</keyword>
<feature type="domain" description="LysR substrate-binding" evidence="5">
    <location>
        <begin position="7"/>
        <end position="100"/>
    </location>
</feature>
<dbReference type="SUPFAM" id="SSF53850">
    <property type="entry name" value="Periplasmic binding protein-like II"/>
    <property type="match status" value="1"/>
</dbReference>
<dbReference type="EMBL" id="FORT01000003">
    <property type="protein sequence ID" value="SFJ45725.1"/>
    <property type="molecule type" value="Genomic_DNA"/>
</dbReference>
<accession>A0A1I3RHG5</accession>
<sequence length="114" mass="12816">MISTFDPHPQIHWHPLLDEELFLYVPAKHGYAGRTSIALKQLSEDGFIGIRKGLGMREAIDGFCREAGFTPQIKFEGEDIPTIAALVSSRLGVTIIPAFQGIRYHQRRNCFATM</sequence>
<dbReference type="PANTHER" id="PTHR30346">
    <property type="entry name" value="TRANSCRIPTIONAL DUAL REGULATOR HCAR-RELATED"/>
    <property type="match status" value="1"/>
</dbReference>
<dbReference type="GO" id="GO:0032993">
    <property type="term" value="C:protein-DNA complex"/>
    <property type="evidence" value="ECO:0007669"/>
    <property type="project" value="TreeGrafter"/>
</dbReference>
<comment type="similarity">
    <text evidence="1">Belongs to the LysR transcriptional regulatory family.</text>
</comment>
<dbReference type="PANTHER" id="PTHR30346:SF28">
    <property type="entry name" value="HTH-TYPE TRANSCRIPTIONAL REGULATOR CYNR"/>
    <property type="match status" value="1"/>
</dbReference>
<reference evidence="7" key="1">
    <citation type="submission" date="2016-10" db="EMBL/GenBank/DDBJ databases">
        <authorList>
            <person name="Varghese N."/>
            <person name="Submissions S."/>
        </authorList>
    </citation>
    <scope>NUCLEOTIDE SEQUENCE [LARGE SCALE GENOMIC DNA]</scope>
    <source>
        <strain evidence="7">OK042</strain>
    </source>
</reference>
<dbReference type="GO" id="GO:0003677">
    <property type="term" value="F:DNA binding"/>
    <property type="evidence" value="ECO:0007669"/>
    <property type="project" value="UniProtKB-KW"/>
</dbReference>
<dbReference type="GO" id="GO:0003700">
    <property type="term" value="F:DNA-binding transcription factor activity"/>
    <property type="evidence" value="ECO:0007669"/>
    <property type="project" value="TreeGrafter"/>
</dbReference>
<proteinExistence type="inferred from homology"/>
<dbReference type="Gene3D" id="3.40.190.290">
    <property type="match status" value="1"/>
</dbReference>
<dbReference type="AlphaFoldDB" id="A0A1I3RHG5"/>
<gene>
    <name evidence="6" type="ORF">SAMN05518846_103430</name>
</gene>
<evidence type="ECO:0000313" key="6">
    <source>
        <dbReference type="EMBL" id="SFJ45725.1"/>
    </source>
</evidence>